<protein>
    <submittedName>
        <fullName evidence="1">Uncharacterized protein</fullName>
    </submittedName>
</protein>
<evidence type="ECO:0000313" key="1">
    <source>
        <dbReference type="EMBL" id="GIQ80141.1"/>
    </source>
</evidence>
<organism evidence="1 2">
    <name type="scientific">Kipferlia bialata</name>
    <dbReference type="NCBI Taxonomy" id="797122"/>
    <lineage>
        <taxon>Eukaryota</taxon>
        <taxon>Metamonada</taxon>
        <taxon>Carpediemonas-like organisms</taxon>
        <taxon>Kipferlia</taxon>
    </lineage>
</organism>
<proteinExistence type="predicted"/>
<evidence type="ECO:0000313" key="2">
    <source>
        <dbReference type="Proteomes" id="UP000265618"/>
    </source>
</evidence>
<name>A0A9K3GFF0_9EUKA</name>
<reference evidence="1 2" key="1">
    <citation type="journal article" date="2018" name="PLoS ONE">
        <title>The draft genome of Kipferlia bialata reveals reductive genome evolution in fornicate parasites.</title>
        <authorList>
            <person name="Tanifuji G."/>
            <person name="Takabayashi S."/>
            <person name="Kume K."/>
            <person name="Takagi M."/>
            <person name="Nakayama T."/>
            <person name="Kamikawa R."/>
            <person name="Inagaki Y."/>
            <person name="Hashimoto T."/>
        </authorList>
    </citation>
    <scope>NUCLEOTIDE SEQUENCE [LARGE SCALE GENOMIC DNA]</scope>
    <source>
        <strain evidence="1">NY0173</strain>
    </source>
</reference>
<sequence>MAEEHFQDVDVDEYDNYSYEDNPYYSVDKGADGKGAGKKKKKVKRTPWWKTRMLRKAEETLAQESRKKAVSTLAEYLKAWHTLKDGPKNGM</sequence>
<gene>
    <name evidence="1" type="ORF">KIPB_000889</name>
</gene>
<dbReference type="AlphaFoldDB" id="A0A9K3GFF0"/>
<comment type="caution">
    <text evidence="1">The sequence shown here is derived from an EMBL/GenBank/DDBJ whole genome shotgun (WGS) entry which is preliminary data.</text>
</comment>
<keyword evidence="2" id="KW-1185">Reference proteome</keyword>
<dbReference type="Proteomes" id="UP000265618">
    <property type="component" value="Unassembled WGS sequence"/>
</dbReference>
<accession>A0A9K3GFF0</accession>
<dbReference type="EMBL" id="BDIP01000112">
    <property type="protein sequence ID" value="GIQ80141.1"/>
    <property type="molecule type" value="Genomic_DNA"/>
</dbReference>